<dbReference type="AlphaFoldDB" id="A1ZTQ2"/>
<proteinExistence type="predicted"/>
<organism evidence="2 3">
    <name type="scientific">Microscilla marina ATCC 23134</name>
    <dbReference type="NCBI Taxonomy" id="313606"/>
    <lineage>
        <taxon>Bacteria</taxon>
        <taxon>Pseudomonadati</taxon>
        <taxon>Bacteroidota</taxon>
        <taxon>Cytophagia</taxon>
        <taxon>Cytophagales</taxon>
        <taxon>Microscillaceae</taxon>
        <taxon>Microscilla</taxon>
    </lineage>
</organism>
<comment type="caution">
    <text evidence="2">The sequence shown here is derived from an EMBL/GenBank/DDBJ whole genome shotgun (WGS) entry which is preliminary data.</text>
</comment>
<name>A1ZTQ2_MICM2</name>
<sequence length="42" mass="4947">MVKYIKHRIGGVACLFDVFILFLLFLFPYLSLFEHLKTATQI</sequence>
<keyword evidence="1" id="KW-1133">Transmembrane helix</keyword>
<reference evidence="2 3" key="1">
    <citation type="submission" date="2007-01" db="EMBL/GenBank/DDBJ databases">
        <authorList>
            <person name="Haygood M."/>
            <person name="Podell S."/>
            <person name="Anderson C."/>
            <person name="Hopkinson B."/>
            <person name="Roe K."/>
            <person name="Barbeau K."/>
            <person name="Gaasterland T."/>
            <person name="Ferriera S."/>
            <person name="Johnson J."/>
            <person name="Kravitz S."/>
            <person name="Beeson K."/>
            <person name="Sutton G."/>
            <person name="Rogers Y.-H."/>
            <person name="Friedman R."/>
            <person name="Frazier M."/>
            <person name="Venter J.C."/>
        </authorList>
    </citation>
    <scope>NUCLEOTIDE SEQUENCE [LARGE SCALE GENOMIC DNA]</scope>
    <source>
        <strain evidence="2 3">ATCC 23134</strain>
    </source>
</reference>
<evidence type="ECO:0000313" key="2">
    <source>
        <dbReference type="EMBL" id="EAY26312.1"/>
    </source>
</evidence>
<evidence type="ECO:0000256" key="1">
    <source>
        <dbReference type="SAM" id="Phobius"/>
    </source>
</evidence>
<feature type="transmembrane region" description="Helical" evidence="1">
    <location>
        <begin position="12"/>
        <end position="30"/>
    </location>
</feature>
<accession>A1ZTQ2</accession>
<dbReference type="Proteomes" id="UP000004095">
    <property type="component" value="Unassembled WGS sequence"/>
</dbReference>
<keyword evidence="3" id="KW-1185">Reference proteome</keyword>
<evidence type="ECO:0000313" key="3">
    <source>
        <dbReference type="Proteomes" id="UP000004095"/>
    </source>
</evidence>
<protein>
    <submittedName>
        <fullName evidence="2">Uncharacterized protein</fullName>
    </submittedName>
</protein>
<keyword evidence="1" id="KW-0812">Transmembrane</keyword>
<dbReference type="EMBL" id="AAWS01000036">
    <property type="protein sequence ID" value="EAY26312.1"/>
    <property type="molecule type" value="Genomic_DNA"/>
</dbReference>
<keyword evidence="1" id="KW-0472">Membrane</keyword>
<gene>
    <name evidence="2" type="ORF">M23134_01635</name>
</gene>